<evidence type="ECO:0000256" key="1">
    <source>
        <dbReference type="ARBA" id="ARBA00004370"/>
    </source>
</evidence>
<comment type="similarity">
    <text evidence="5">Belongs to the bacterial secretin family.</text>
</comment>
<dbReference type="InterPro" id="IPR011990">
    <property type="entry name" value="TPR-like_helical_dom_sf"/>
</dbReference>
<evidence type="ECO:0000259" key="8">
    <source>
        <dbReference type="SMART" id="SM00965"/>
    </source>
</evidence>
<sequence>MLCLSALFGATLLGLSGCAGLVQHEASEQAASGQPEQALRTLEDGLRRYPEDANLRAQYLTLRDATLQGWLDDAARQRSAGRPDEAERLIARALALDATNGRAQAMLAQLRLNRRLASVLDEAQGLHTRGQLTAALRVIDEGLKSDPQHAGLQALKLQIQAAQRSQQLQSSQAGLAEQRPISLDFRDAGLRQVLDLVSRNSGLNFVLDKDIRQDLKVTVYLKQVRVEDALDLIVSTHQLARKVLDDRTVLIYPNTPDKQREYQEQVIRVFYLASAEAKGAASFLKSMLKLKDPFVDERSNMLALREAPETVALAERLIGLYDTQEPEVLLELEVLEIRSTRLTELGLQVPSSISLSALAPSSGGGLTIANLRNLDDGRIGVSVGSVTLNLRREVGDFEILANPRVRARNREKAKVLIGDKVPIITTTTSQTGFVSDSVSYLDVGLKLEIEPTIYANDEVLIKLALEVGSLASQIKTTSGTVAYQISTRNASTALRLKDGETQLLAGLLSKEDRTSASRIPLVGDVPVLGRLFSSQLDDGSRTELVLAITPRIVRNLRQPDPSEAELWVGTEAYTRLRQVGGRVAPELPAKPDGNKATAPATAPAPNAAPNAAPAAGPAVGNENLPLLPMTFQWQGPATVKAGQVFTLALDGETPLGLRSLNLGLQGVPGALHVTESAAGDFWGRDPQTPVSLSASDDEDTGAIDTGALRSKPTVAPGKGRLFEWRMVAPKPGRYSLSMGAASVVTGDGQRGKATPPPAFTVEVQP</sequence>
<evidence type="ECO:0000256" key="6">
    <source>
        <dbReference type="SAM" id="MobiDB-lite"/>
    </source>
</evidence>
<dbReference type="EMBL" id="BAAAEW010000058">
    <property type="protein sequence ID" value="GAA0771584.1"/>
    <property type="molecule type" value="Genomic_DNA"/>
</dbReference>
<evidence type="ECO:0000256" key="7">
    <source>
        <dbReference type="SAM" id="SignalP"/>
    </source>
</evidence>
<dbReference type="PANTHER" id="PTHR30332">
    <property type="entry name" value="PROBABLE GENERAL SECRETION PATHWAY PROTEIN D"/>
    <property type="match status" value="1"/>
</dbReference>
<dbReference type="InterPro" id="IPR004846">
    <property type="entry name" value="T2SS/T3SS_dom"/>
</dbReference>
<keyword evidence="10" id="KW-1185">Reference proteome</keyword>
<reference evidence="9 10" key="1">
    <citation type="journal article" date="2019" name="Int. J. Syst. Evol. Microbiol.">
        <title>The Global Catalogue of Microorganisms (GCM) 10K type strain sequencing project: providing services to taxonomists for standard genome sequencing and annotation.</title>
        <authorList>
            <consortium name="The Broad Institute Genomics Platform"/>
            <consortium name="The Broad Institute Genome Sequencing Center for Infectious Disease"/>
            <person name="Wu L."/>
            <person name="Ma J."/>
        </authorList>
    </citation>
    <scope>NUCLEOTIDE SEQUENCE [LARGE SCALE GENOMIC DNA]</scope>
    <source>
        <strain evidence="9 10">JCM 15503</strain>
    </source>
</reference>
<proteinExistence type="inferred from homology"/>
<evidence type="ECO:0000256" key="2">
    <source>
        <dbReference type="ARBA" id="ARBA00022448"/>
    </source>
</evidence>
<dbReference type="InterPro" id="IPR038591">
    <property type="entry name" value="NolW-like_sf"/>
</dbReference>
<dbReference type="InterPro" id="IPR011662">
    <property type="entry name" value="Secretin/TonB_short_N"/>
</dbReference>
<dbReference type="InterPro" id="IPR050810">
    <property type="entry name" value="Bact_Secretion_Sys_Channel"/>
</dbReference>
<keyword evidence="4" id="KW-0998">Cell outer membrane</keyword>
<dbReference type="SMART" id="SM00965">
    <property type="entry name" value="STN"/>
    <property type="match status" value="1"/>
</dbReference>
<keyword evidence="7" id="KW-0732">Signal</keyword>
<feature type="signal peptide" evidence="7">
    <location>
        <begin position="1"/>
        <end position="19"/>
    </location>
</feature>
<dbReference type="PRINTS" id="PR01032">
    <property type="entry name" value="PHAGEIV"/>
</dbReference>
<evidence type="ECO:0000256" key="4">
    <source>
        <dbReference type="ARBA" id="ARBA00023237"/>
    </source>
</evidence>
<feature type="domain" description="Secretin/TonB short N-terminal" evidence="8">
    <location>
        <begin position="203"/>
        <end position="254"/>
    </location>
</feature>
<dbReference type="Gene3D" id="3.30.1370.120">
    <property type="match status" value="1"/>
</dbReference>
<name>A0ABN1KN80_9BURK</name>
<dbReference type="InterPro" id="IPR001775">
    <property type="entry name" value="GspD/PilQ"/>
</dbReference>
<keyword evidence="3" id="KW-0472">Membrane</keyword>
<gene>
    <name evidence="9" type="ORF">GCM10009107_64090</name>
</gene>
<dbReference type="SUPFAM" id="SSF48452">
    <property type="entry name" value="TPR-like"/>
    <property type="match status" value="1"/>
</dbReference>
<evidence type="ECO:0000313" key="10">
    <source>
        <dbReference type="Proteomes" id="UP001500279"/>
    </source>
</evidence>
<evidence type="ECO:0000256" key="3">
    <source>
        <dbReference type="ARBA" id="ARBA00023136"/>
    </source>
</evidence>
<dbReference type="Gene3D" id="1.25.40.10">
    <property type="entry name" value="Tetratricopeptide repeat domain"/>
    <property type="match status" value="1"/>
</dbReference>
<evidence type="ECO:0000313" key="9">
    <source>
        <dbReference type="EMBL" id="GAA0771584.1"/>
    </source>
</evidence>
<accession>A0ABN1KN80</accession>
<protein>
    <submittedName>
        <fullName evidence="9">Tetratricopeptide repeat protein</fullName>
    </submittedName>
</protein>
<feature type="region of interest" description="Disordered" evidence="6">
    <location>
        <begin position="745"/>
        <end position="765"/>
    </location>
</feature>
<dbReference type="PANTHER" id="PTHR30332:SF17">
    <property type="entry name" value="TYPE IV PILIATION SYSTEM PROTEIN DR_0774-RELATED"/>
    <property type="match status" value="1"/>
</dbReference>
<dbReference type="PRINTS" id="PR00811">
    <property type="entry name" value="BCTERIALGSPD"/>
</dbReference>
<feature type="compositionally biased region" description="Low complexity" evidence="6">
    <location>
        <begin position="596"/>
        <end position="616"/>
    </location>
</feature>
<comment type="subcellular location">
    <subcellularLocation>
        <location evidence="1">Membrane</location>
    </subcellularLocation>
</comment>
<organism evidence="9 10">
    <name type="scientific">Ideonella azotifigens</name>
    <dbReference type="NCBI Taxonomy" id="513160"/>
    <lineage>
        <taxon>Bacteria</taxon>
        <taxon>Pseudomonadati</taxon>
        <taxon>Pseudomonadota</taxon>
        <taxon>Betaproteobacteria</taxon>
        <taxon>Burkholderiales</taxon>
        <taxon>Sphaerotilaceae</taxon>
        <taxon>Ideonella</taxon>
    </lineage>
</organism>
<comment type="caution">
    <text evidence="9">The sequence shown here is derived from an EMBL/GenBank/DDBJ whole genome shotgun (WGS) entry which is preliminary data.</text>
</comment>
<dbReference type="Pfam" id="PF00263">
    <property type="entry name" value="Secretin"/>
    <property type="match status" value="1"/>
</dbReference>
<feature type="chain" id="PRO_5045783939" evidence="7">
    <location>
        <begin position="20"/>
        <end position="765"/>
    </location>
</feature>
<keyword evidence="2" id="KW-0813">Transport</keyword>
<dbReference type="Proteomes" id="UP001500279">
    <property type="component" value="Unassembled WGS sequence"/>
</dbReference>
<feature type="region of interest" description="Disordered" evidence="6">
    <location>
        <begin position="584"/>
        <end position="616"/>
    </location>
</feature>
<evidence type="ECO:0000256" key="5">
    <source>
        <dbReference type="RuleBase" id="RU004003"/>
    </source>
</evidence>